<dbReference type="AlphaFoldDB" id="A0A0H4WRM2"/>
<dbReference type="KEGG" id="mym:A176_003063"/>
<dbReference type="PATRIC" id="fig|1297742.4.peg.3089"/>
<protein>
    <submittedName>
        <fullName evidence="3">Fatty acid desaturase family protein</fullName>
    </submittedName>
</protein>
<name>A0A0H4WRM2_9BACT</name>
<sequence>MTSAREGAETPIPATLNVALLACAMSAGAGALWLASRAETWPVRLLAAGVFSFVNNTVFSLLHEATHGVLHPQRKVNDWLGRVAATFFPTSFTMQRAFHLNHHRNNRTALEQFDYFRPGDNRFLKRAQWYSILTGIYWFFVPVGAVLFALFPGLLHRLRGTGTRYGEQTGADAYLGRLEAAPGGAIRGEVLLAALVQAGLVVGLDLSVTGWGVCYAAFAVNWSALQYADHAWSPLHVRDGAWDLRVAAPVRWLFLNYHYHRAHHRHPHVPWLYLGRYVQPDVERPSFLRVWLSMWRGPRPLPVSVEER</sequence>
<organism evidence="3 4">
    <name type="scientific">Pseudomyxococcus hansupus</name>
    <dbReference type="NCBI Taxonomy" id="1297742"/>
    <lineage>
        <taxon>Bacteria</taxon>
        <taxon>Pseudomonadati</taxon>
        <taxon>Myxococcota</taxon>
        <taxon>Myxococcia</taxon>
        <taxon>Myxococcales</taxon>
        <taxon>Cystobacterineae</taxon>
        <taxon>Myxococcaceae</taxon>
        <taxon>Pseudomyxococcus</taxon>
    </lineage>
</organism>
<dbReference type="STRING" id="1297742.A176_003063"/>
<dbReference type="InterPro" id="IPR005804">
    <property type="entry name" value="FA_desaturase_dom"/>
</dbReference>
<evidence type="ECO:0000259" key="2">
    <source>
        <dbReference type="Pfam" id="PF00487"/>
    </source>
</evidence>
<dbReference type="OrthoDB" id="5464927at2"/>
<accession>A0A0H4WRM2</accession>
<keyword evidence="1" id="KW-1133">Transmembrane helix</keyword>
<dbReference type="EMBL" id="CP012109">
    <property type="protein sequence ID" value="AKQ66151.1"/>
    <property type="molecule type" value="Genomic_DNA"/>
</dbReference>
<feature type="transmembrane region" description="Helical" evidence="1">
    <location>
        <begin position="12"/>
        <end position="34"/>
    </location>
</feature>
<keyword evidence="4" id="KW-1185">Reference proteome</keyword>
<dbReference type="PROSITE" id="PS51257">
    <property type="entry name" value="PROKAR_LIPOPROTEIN"/>
    <property type="match status" value="1"/>
</dbReference>
<feature type="transmembrane region" description="Helical" evidence="1">
    <location>
        <begin position="41"/>
        <end position="62"/>
    </location>
</feature>
<dbReference type="Pfam" id="PF00487">
    <property type="entry name" value="FA_desaturase"/>
    <property type="match status" value="1"/>
</dbReference>
<evidence type="ECO:0000313" key="3">
    <source>
        <dbReference type="EMBL" id="AKQ66151.1"/>
    </source>
</evidence>
<gene>
    <name evidence="3" type="ORF">A176_003063</name>
</gene>
<dbReference type="RefSeq" id="WP_002639543.1">
    <property type="nucleotide sequence ID" value="NZ_CP012109.1"/>
</dbReference>
<feature type="transmembrane region" description="Helical" evidence="1">
    <location>
        <begin position="129"/>
        <end position="155"/>
    </location>
</feature>
<evidence type="ECO:0000256" key="1">
    <source>
        <dbReference type="SAM" id="Phobius"/>
    </source>
</evidence>
<dbReference type="Proteomes" id="UP000009026">
    <property type="component" value="Chromosome"/>
</dbReference>
<proteinExistence type="predicted"/>
<evidence type="ECO:0000313" key="4">
    <source>
        <dbReference type="Proteomes" id="UP000009026"/>
    </source>
</evidence>
<keyword evidence="1" id="KW-0472">Membrane</keyword>
<feature type="domain" description="Fatty acid desaturase" evidence="2">
    <location>
        <begin position="40"/>
        <end position="277"/>
    </location>
</feature>
<reference evidence="3 4" key="1">
    <citation type="journal article" date="2016" name="PLoS ONE">
        <title>Complete Genome Sequence and Comparative Genomics of a Novel Myxobacterium Myxococcus hansupus.</title>
        <authorList>
            <person name="Sharma G."/>
            <person name="Narwani T."/>
            <person name="Subramanian S."/>
        </authorList>
    </citation>
    <scope>NUCLEOTIDE SEQUENCE [LARGE SCALE GENOMIC DNA]</scope>
    <source>
        <strain evidence="4">mixupus</strain>
    </source>
</reference>
<keyword evidence="1" id="KW-0812">Transmembrane</keyword>
<dbReference type="GO" id="GO:0006629">
    <property type="term" value="P:lipid metabolic process"/>
    <property type="evidence" value="ECO:0007669"/>
    <property type="project" value="InterPro"/>
</dbReference>
<dbReference type="eggNOG" id="COG3239">
    <property type="taxonomic scope" value="Bacteria"/>
</dbReference>